<gene>
    <name evidence="1" type="ORF">BAUCODRAFT_35412</name>
</gene>
<keyword evidence="2" id="KW-1185">Reference proteome</keyword>
<evidence type="ECO:0000313" key="2">
    <source>
        <dbReference type="Proteomes" id="UP000011761"/>
    </source>
</evidence>
<evidence type="ECO:0000313" key="1">
    <source>
        <dbReference type="EMBL" id="EMC95428.1"/>
    </source>
</evidence>
<dbReference type="KEGG" id="bcom:BAUCODRAFT_35412"/>
<dbReference type="EMBL" id="KB445557">
    <property type="protein sequence ID" value="EMC95428.1"/>
    <property type="molecule type" value="Genomic_DNA"/>
</dbReference>
<dbReference type="AlphaFoldDB" id="M2MV19"/>
<dbReference type="Proteomes" id="UP000011761">
    <property type="component" value="Unassembled WGS sequence"/>
</dbReference>
<name>M2MV19_BAUPA</name>
<organism evidence="1 2">
    <name type="scientific">Baudoinia panamericana (strain UAMH 10762)</name>
    <name type="common">Angels' share fungus</name>
    <name type="synonym">Baudoinia compniacensis (strain UAMH 10762)</name>
    <dbReference type="NCBI Taxonomy" id="717646"/>
    <lineage>
        <taxon>Eukaryota</taxon>
        <taxon>Fungi</taxon>
        <taxon>Dikarya</taxon>
        <taxon>Ascomycota</taxon>
        <taxon>Pezizomycotina</taxon>
        <taxon>Dothideomycetes</taxon>
        <taxon>Dothideomycetidae</taxon>
        <taxon>Mycosphaerellales</taxon>
        <taxon>Teratosphaeriaceae</taxon>
        <taxon>Baudoinia</taxon>
    </lineage>
</organism>
<protein>
    <submittedName>
        <fullName evidence="1">Uncharacterized protein</fullName>
    </submittedName>
</protein>
<dbReference type="HOGENOM" id="CLU_3013853_0_0_1"/>
<proteinExistence type="predicted"/>
<dbReference type="GeneID" id="19112686"/>
<accession>M2MV19</accession>
<dbReference type="RefSeq" id="XP_007677472.1">
    <property type="nucleotide sequence ID" value="XM_007679282.1"/>
</dbReference>
<sequence length="56" mass="6223">MAGHAKKDCHSGQSGTRSSVFRPCECIDMLIKARIHLTSIRLHVARLDTWSPSTSE</sequence>
<reference evidence="1 2" key="1">
    <citation type="journal article" date="2012" name="PLoS Pathog.">
        <title>Diverse lifestyles and strategies of plant pathogenesis encoded in the genomes of eighteen Dothideomycetes fungi.</title>
        <authorList>
            <person name="Ohm R.A."/>
            <person name="Feau N."/>
            <person name="Henrissat B."/>
            <person name="Schoch C.L."/>
            <person name="Horwitz B.A."/>
            <person name="Barry K.W."/>
            <person name="Condon B.J."/>
            <person name="Copeland A.C."/>
            <person name="Dhillon B."/>
            <person name="Glaser F."/>
            <person name="Hesse C.N."/>
            <person name="Kosti I."/>
            <person name="LaButti K."/>
            <person name="Lindquist E.A."/>
            <person name="Lucas S."/>
            <person name="Salamov A.A."/>
            <person name="Bradshaw R.E."/>
            <person name="Ciuffetti L."/>
            <person name="Hamelin R.C."/>
            <person name="Kema G.H.J."/>
            <person name="Lawrence C."/>
            <person name="Scott J.A."/>
            <person name="Spatafora J.W."/>
            <person name="Turgeon B.G."/>
            <person name="de Wit P.J.G.M."/>
            <person name="Zhong S."/>
            <person name="Goodwin S.B."/>
            <person name="Grigoriev I.V."/>
        </authorList>
    </citation>
    <scope>NUCLEOTIDE SEQUENCE [LARGE SCALE GENOMIC DNA]</scope>
    <source>
        <strain evidence="1 2">UAMH 10762</strain>
    </source>
</reference>